<reference evidence="1" key="1">
    <citation type="submission" date="2014-09" db="EMBL/GenBank/DDBJ databases">
        <authorList>
            <person name="Magalhaes I.L.F."/>
            <person name="Oliveira U."/>
            <person name="Santos F.R."/>
            <person name="Vidigal T.H.D.A."/>
            <person name="Brescovit A.D."/>
            <person name="Santos A.J."/>
        </authorList>
    </citation>
    <scope>NUCLEOTIDE SEQUENCE</scope>
    <source>
        <tissue evidence="1">Shoot tissue taken approximately 20 cm above the soil surface</tissue>
    </source>
</reference>
<evidence type="ECO:0000313" key="1">
    <source>
        <dbReference type="EMBL" id="JAD19158.1"/>
    </source>
</evidence>
<name>A0A0A8Y1X2_ARUDO</name>
<proteinExistence type="predicted"/>
<protein>
    <submittedName>
        <fullName evidence="1">Uncharacterized protein</fullName>
    </submittedName>
</protein>
<dbReference type="AlphaFoldDB" id="A0A0A8Y1X2"/>
<organism evidence="1">
    <name type="scientific">Arundo donax</name>
    <name type="common">Giant reed</name>
    <name type="synonym">Donax arundinaceus</name>
    <dbReference type="NCBI Taxonomy" id="35708"/>
    <lineage>
        <taxon>Eukaryota</taxon>
        <taxon>Viridiplantae</taxon>
        <taxon>Streptophyta</taxon>
        <taxon>Embryophyta</taxon>
        <taxon>Tracheophyta</taxon>
        <taxon>Spermatophyta</taxon>
        <taxon>Magnoliopsida</taxon>
        <taxon>Liliopsida</taxon>
        <taxon>Poales</taxon>
        <taxon>Poaceae</taxon>
        <taxon>PACMAD clade</taxon>
        <taxon>Arundinoideae</taxon>
        <taxon>Arundineae</taxon>
        <taxon>Arundo</taxon>
    </lineage>
</organism>
<dbReference type="EMBL" id="GBRH01278737">
    <property type="protein sequence ID" value="JAD19158.1"/>
    <property type="molecule type" value="Transcribed_RNA"/>
</dbReference>
<reference evidence="1" key="2">
    <citation type="journal article" date="2015" name="Data Brief">
        <title>Shoot transcriptome of the giant reed, Arundo donax.</title>
        <authorList>
            <person name="Barrero R.A."/>
            <person name="Guerrero F.D."/>
            <person name="Moolhuijzen P."/>
            <person name="Goolsby J.A."/>
            <person name="Tidwell J."/>
            <person name="Bellgard S.E."/>
            <person name="Bellgard M.I."/>
        </authorList>
    </citation>
    <scope>NUCLEOTIDE SEQUENCE</scope>
    <source>
        <tissue evidence="1">Shoot tissue taken approximately 20 cm above the soil surface</tissue>
    </source>
</reference>
<sequence>MCDLGLVALPLYKLVRISPLFRFVSFSLPS</sequence>
<accession>A0A0A8Y1X2</accession>